<dbReference type="AlphaFoldDB" id="A0A4R6HCD6"/>
<reference evidence="1 2" key="1">
    <citation type="submission" date="2019-03" db="EMBL/GenBank/DDBJ databases">
        <title>Freshwater and sediment microbial communities from various areas in North America, analyzing microbe dynamics in response to fracking.</title>
        <authorList>
            <person name="Lamendella R."/>
        </authorList>
    </citation>
    <scope>NUCLEOTIDE SEQUENCE [LARGE SCALE GENOMIC DNA]</scope>
    <source>
        <strain evidence="1 2">114D</strain>
    </source>
</reference>
<dbReference type="Proteomes" id="UP000294848">
    <property type="component" value="Unassembled WGS sequence"/>
</dbReference>
<organism evidence="1 2">
    <name type="scientific">Sunxiuqinia elliptica</name>
    <dbReference type="NCBI Taxonomy" id="655355"/>
    <lineage>
        <taxon>Bacteria</taxon>
        <taxon>Pseudomonadati</taxon>
        <taxon>Bacteroidota</taxon>
        <taxon>Bacteroidia</taxon>
        <taxon>Marinilabiliales</taxon>
        <taxon>Prolixibacteraceae</taxon>
        <taxon>Sunxiuqinia</taxon>
    </lineage>
</organism>
<protein>
    <submittedName>
        <fullName evidence="1">IstB-like ATP binding protein</fullName>
    </submittedName>
</protein>
<dbReference type="InterPro" id="IPR027417">
    <property type="entry name" value="P-loop_NTPase"/>
</dbReference>
<dbReference type="SUPFAM" id="SSF52540">
    <property type="entry name" value="P-loop containing nucleoside triphosphate hydrolases"/>
    <property type="match status" value="1"/>
</dbReference>
<evidence type="ECO:0000313" key="2">
    <source>
        <dbReference type="Proteomes" id="UP000294848"/>
    </source>
</evidence>
<dbReference type="RefSeq" id="WP_133463485.1">
    <property type="nucleotide sequence ID" value="NZ_SNWI01000001.1"/>
</dbReference>
<dbReference type="OrthoDB" id="835620at2"/>
<dbReference type="Gene3D" id="3.40.50.300">
    <property type="entry name" value="P-loop containing nucleotide triphosphate hydrolases"/>
    <property type="match status" value="1"/>
</dbReference>
<comment type="caution">
    <text evidence="1">The sequence shown here is derived from an EMBL/GenBank/DDBJ whole genome shotgun (WGS) entry which is preliminary data.</text>
</comment>
<name>A0A4R6HCD6_9BACT</name>
<gene>
    <name evidence="1" type="ORF">DET52_101796</name>
</gene>
<proteinExistence type="predicted"/>
<accession>A0A4R6HCD6</accession>
<dbReference type="EMBL" id="SNWI01000001">
    <property type="protein sequence ID" value="TDO05436.1"/>
    <property type="molecule type" value="Genomic_DNA"/>
</dbReference>
<evidence type="ECO:0000313" key="1">
    <source>
        <dbReference type="EMBL" id="TDO05436.1"/>
    </source>
</evidence>
<sequence>MKNRLTNEDPFIRRTIPSSKLSDYRKNLDQIFKANFFTPNQTMPIDEDTKHRLDEIFTWALGTHAHSDKGILFFGDIGTGKTTLMKSAIDLLYEMHGDKVIFRGLSAPLLISAEKINEAFKRDDQALITQLKRTRALAIDDLGKEESEIMVYGTTIRPVQQIIAERYQSKRRVLVTTNCTSREIIELYGLHIADRLREMCFPWLITGESYRH</sequence>